<dbReference type="Pfam" id="PF00196">
    <property type="entry name" value="GerE"/>
    <property type="match status" value="1"/>
</dbReference>
<keyword evidence="1" id="KW-0805">Transcription regulation</keyword>
<dbReference type="CDD" id="cd06170">
    <property type="entry name" value="LuxR_C_like"/>
    <property type="match status" value="1"/>
</dbReference>
<gene>
    <name evidence="6" type="primary">rcsB_2</name>
    <name evidence="6" type="ORF">ERS137941_01258</name>
    <name evidence="7" type="ORF">I6I39_15710</name>
</gene>
<reference evidence="6 8" key="1">
    <citation type="submission" date="2015-03" db="EMBL/GenBank/DDBJ databases">
        <authorList>
            <person name="Murphy D."/>
        </authorList>
    </citation>
    <scope>NUCLEOTIDE SEQUENCE [LARGE SCALE GENOMIC DNA]</scope>
    <source>
        <strain evidence="6 8">IP26249</strain>
    </source>
</reference>
<dbReference type="Gene3D" id="1.10.10.10">
    <property type="entry name" value="Winged helix-like DNA-binding domain superfamily/Winged helix DNA-binding domain"/>
    <property type="match status" value="1"/>
</dbReference>
<dbReference type="PROSITE" id="PS50043">
    <property type="entry name" value="HTH_LUXR_2"/>
    <property type="match status" value="1"/>
</dbReference>
<dbReference type="InterPro" id="IPR036388">
    <property type="entry name" value="WH-like_DNA-bd_sf"/>
</dbReference>
<dbReference type="RefSeq" id="WP_005179515.1">
    <property type="nucleotide sequence ID" value="NZ_CGBR01000006.1"/>
</dbReference>
<evidence type="ECO:0000313" key="9">
    <source>
        <dbReference type="Proteomes" id="UP000595309"/>
    </source>
</evidence>
<dbReference type="Proteomes" id="UP000595309">
    <property type="component" value="Chromosome"/>
</dbReference>
<evidence type="ECO:0000313" key="6">
    <source>
        <dbReference type="EMBL" id="CFQ58169.1"/>
    </source>
</evidence>
<protein>
    <submittedName>
        <fullName evidence="6">LuxR family regulatory protein</fullName>
    </submittedName>
    <submittedName>
        <fullName evidence="7">LuxR family transcriptional regulator</fullName>
    </submittedName>
</protein>
<dbReference type="PANTHER" id="PTHR44688:SF16">
    <property type="entry name" value="DNA-BINDING TRANSCRIPTIONAL ACTIVATOR DEVR_DOSR"/>
    <property type="match status" value="1"/>
</dbReference>
<sequence>MLSVAITTQNAFYELGLHSLLQKVFNKEGVEDYLFLNPYEKKSIHRANVIFKDFMVIVNIYQESGFIAKCTSSGHTPMMTVNIPFNSSQLDIYDIISKIKKILAIARLSHCNMMNSDIFRRLGLKNYIQLSITESRVVELTGQGYTITDISNILERSEKTVLTHRRNAIRKLGVLNRLEFYNYASHMKNYSNKEAVFICI</sequence>
<dbReference type="SUPFAM" id="SSF46894">
    <property type="entry name" value="C-terminal effector domain of the bipartite response regulators"/>
    <property type="match status" value="1"/>
</dbReference>
<proteinExistence type="predicted"/>
<dbReference type="EMBL" id="CP068146">
    <property type="protein sequence ID" value="QQU46373.1"/>
    <property type="molecule type" value="Genomic_DNA"/>
</dbReference>
<keyword evidence="2" id="KW-0238">DNA-binding</keyword>
<dbReference type="InterPro" id="IPR016032">
    <property type="entry name" value="Sig_transdc_resp-reg_C-effctor"/>
</dbReference>
<dbReference type="Proteomes" id="UP000048841">
    <property type="component" value="Unassembled WGS sequence"/>
</dbReference>
<dbReference type="EMBL" id="CGBR01000006">
    <property type="protein sequence ID" value="CFQ58169.1"/>
    <property type="molecule type" value="Genomic_DNA"/>
</dbReference>
<dbReference type="PATRIC" id="fig|630.129.peg.1535"/>
<dbReference type="PANTHER" id="PTHR44688">
    <property type="entry name" value="DNA-BINDING TRANSCRIPTIONAL ACTIVATOR DEVR_DOSR"/>
    <property type="match status" value="1"/>
</dbReference>
<evidence type="ECO:0000256" key="3">
    <source>
        <dbReference type="ARBA" id="ARBA00023159"/>
    </source>
</evidence>
<dbReference type="GO" id="GO:0006355">
    <property type="term" value="P:regulation of DNA-templated transcription"/>
    <property type="evidence" value="ECO:0007669"/>
    <property type="project" value="InterPro"/>
</dbReference>
<dbReference type="AlphaFoldDB" id="A0A0E1NDX9"/>
<evidence type="ECO:0000256" key="4">
    <source>
        <dbReference type="ARBA" id="ARBA00023163"/>
    </source>
</evidence>
<organism evidence="6 8">
    <name type="scientific">Yersinia enterocolitica</name>
    <dbReference type="NCBI Taxonomy" id="630"/>
    <lineage>
        <taxon>Bacteria</taxon>
        <taxon>Pseudomonadati</taxon>
        <taxon>Pseudomonadota</taxon>
        <taxon>Gammaproteobacteria</taxon>
        <taxon>Enterobacterales</taxon>
        <taxon>Yersiniaceae</taxon>
        <taxon>Yersinia</taxon>
    </lineage>
</organism>
<evidence type="ECO:0000313" key="7">
    <source>
        <dbReference type="EMBL" id="QQU46373.1"/>
    </source>
</evidence>
<reference evidence="7 9" key="2">
    <citation type="submission" date="2021-01" db="EMBL/GenBank/DDBJ databases">
        <title>FDA dAtabase for Regulatory Grade micrObial Sequences (FDA-ARGOS): Supporting development and validation of Infectious Disease Dx tests.</title>
        <authorList>
            <person name="Blissenbach B."/>
            <person name="Krut O."/>
            <person name="Tallon L."/>
            <person name="Sadzewicz L."/>
            <person name="Zhao X."/>
            <person name="Boylan J."/>
            <person name="Ott S."/>
            <person name="Bowen H."/>
            <person name="Vavikolanu K."/>
            <person name="Mehta A."/>
            <person name="Aluvathingal J."/>
            <person name="Nadendla S."/>
            <person name="Yan Y."/>
            <person name="Sichtig H."/>
        </authorList>
    </citation>
    <scope>NUCLEOTIDE SEQUENCE [LARGE SCALE GENOMIC DNA]</scope>
    <source>
        <strain evidence="7 9">FDAARGOS_1082</strain>
    </source>
</reference>
<evidence type="ECO:0000259" key="5">
    <source>
        <dbReference type="PROSITE" id="PS50043"/>
    </source>
</evidence>
<feature type="domain" description="HTH luxR-type" evidence="5">
    <location>
        <begin position="123"/>
        <end position="188"/>
    </location>
</feature>
<dbReference type="GO" id="GO:0003677">
    <property type="term" value="F:DNA binding"/>
    <property type="evidence" value="ECO:0007669"/>
    <property type="project" value="UniProtKB-KW"/>
</dbReference>
<dbReference type="SMART" id="SM00421">
    <property type="entry name" value="HTH_LUXR"/>
    <property type="match status" value="1"/>
</dbReference>
<dbReference type="InterPro" id="IPR000792">
    <property type="entry name" value="Tscrpt_reg_LuxR_C"/>
</dbReference>
<evidence type="ECO:0000313" key="8">
    <source>
        <dbReference type="Proteomes" id="UP000048841"/>
    </source>
</evidence>
<keyword evidence="4" id="KW-0804">Transcription</keyword>
<dbReference type="KEGG" id="yet:CH48_3179"/>
<accession>A0A0E1NDX9</accession>
<evidence type="ECO:0000256" key="1">
    <source>
        <dbReference type="ARBA" id="ARBA00023015"/>
    </source>
</evidence>
<evidence type="ECO:0000256" key="2">
    <source>
        <dbReference type="ARBA" id="ARBA00023125"/>
    </source>
</evidence>
<dbReference type="PRINTS" id="PR00038">
    <property type="entry name" value="HTHLUXR"/>
</dbReference>
<name>A0A0E1NDX9_YEREN</name>
<keyword evidence="3" id="KW-0010">Activator</keyword>